<keyword evidence="2" id="KW-1185">Reference proteome</keyword>
<evidence type="ECO:0000313" key="2">
    <source>
        <dbReference type="Proteomes" id="UP000823561"/>
    </source>
</evidence>
<evidence type="ECO:0000313" key="1">
    <source>
        <dbReference type="EMBL" id="KAG5271975.1"/>
    </source>
</evidence>
<dbReference type="AlphaFoldDB" id="A0AAV6GAW0"/>
<dbReference type="Proteomes" id="UP000823561">
    <property type="component" value="Chromosome 12"/>
</dbReference>
<sequence length="58" mass="6255">MCDPGESTWALTDPGESAWALTDPGESAWAHAPLTAQTQERAAILYGARIMDCTFKTL</sequence>
<reference evidence="1" key="1">
    <citation type="submission" date="2020-10" db="EMBL/GenBank/DDBJ databases">
        <title>Chromosome-scale genome assembly of the Allis shad, Alosa alosa.</title>
        <authorList>
            <person name="Margot Z."/>
            <person name="Christophe K."/>
            <person name="Cabau C."/>
            <person name="Louis A."/>
            <person name="Berthelot C."/>
            <person name="Parey E."/>
            <person name="Roest Crollius H."/>
            <person name="Montfort J."/>
            <person name="Robinson-Rechavi M."/>
            <person name="Bucao C."/>
            <person name="Bouchez O."/>
            <person name="Gislard M."/>
            <person name="Lluch J."/>
            <person name="Milhes M."/>
            <person name="Lampietro C."/>
            <person name="Lopez Roques C."/>
            <person name="Donnadieu C."/>
            <person name="Braasch I."/>
            <person name="Desvignes T."/>
            <person name="Postlethwait J."/>
            <person name="Bobe J."/>
            <person name="Guiguen Y."/>
        </authorList>
    </citation>
    <scope>NUCLEOTIDE SEQUENCE</scope>
    <source>
        <strain evidence="1">M-15738</strain>
        <tissue evidence="1">Blood</tissue>
    </source>
</reference>
<gene>
    <name evidence="1" type="ORF">AALO_G00160240</name>
</gene>
<protein>
    <submittedName>
        <fullName evidence="1">Uncharacterized protein</fullName>
    </submittedName>
</protein>
<accession>A0AAV6GAW0</accession>
<dbReference type="EMBL" id="JADWDJ010000012">
    <property type="protein sequence ID" value="KAG5271975.1"/>
    <property type="molecule type" value="Genomic_DNA"/>
</dbReference>
<comment type="caution">
    <text evidence="1">The sequence shown here is derived from an EMBL/GenBank/DDBJ whole genome shotgun (WGS) entry which is preliminary data.</text>
</comment>
<organism evidence="1 2">
    <name type="scientific">Alosa alosa</name>
    <name type="common">allis shad</name>
    <dbReference type="NCBI Taxonomy" id="278164"/>
    <lineage>
        <taxon>Eukaryota</taxon>
        <taxon>Metazoa</taxon>
        <taxon>Chordata</taxon>
        <taxon>Craniata</taxon>
        <taxon>Vertebrata</taxon>
        <taxon>Euteleostomi</taxon>
        <taxon>Actinopterygii</taxon>
        <taxon>Neopterygii</taxon>
        <taxon>Teleostei</taxon>
        <taxon>Clupei</taxon>
        <taxon>Clupeiformes</taxon>
        <taxon>Clupeoidei</taxon>
        <taxon>Clupeidae</taxon>
        <taxon>Alosa</taxon>
    </lineage>
</organism>
<name>A0AAV6GAW0_9TELE</name>
<proteinExistence type="predicted"/>